<comment type="caution">
    <text evidence="1">The sequence shown here is derived from an EMBL/GenBank/DDBJ whole genome shotgun (WGS) entry which is preliminary data.</text>
</comment>
<accession>A0A7J0GKR3</accession>
<dbReference type="EMBL" id="BJWL01000022">
    <property type="protein sequence ID" value="GFZ11331.1"/>
    <property type="molecule type" value="Genomic_DNA"/>
</dbReference>
<dbReference type="AlphaFoldDB" id="A0A7J0GKR3"/>
<dbReference type="Proteomes" id="UP000585474">
    <property type="component" value="Unassembled WGS sequence"/>
</dbReference>
<sequence length="121" mass="13577">MLLSSTFSWNSTLQLLDLTPSGALRGSGHIARCHYTPSYQLTSYAPRSYGNENRCATNEFCSSNLLSCQSSLLSNIQAEIHFLQPFQICSALHNSPIDKRLLGIRLQVTAVQEESKRNWEI</sequence>
<organism evidence="1 2">
    <name type="scientific">Actinidia rufa</name>
    <dbReference type="NCBI Taxonomy" id="165716"/>
    <lineage>
        <taxon>Eukaryota</taxon>
        <taxon>Viridiplantae</taxon>
        <taxon>Streptophyta</taxon>
        <taxon>Embryophyta</taxon>
        <taxon>Tracheophyta</taxon>
        <taxon>Spermatophyta</taxon>
        <taxon>Magnoliopsida</taxon>
        <taxon>eudicotyledons</taxon>
        <taxon>Gunneridae</taxon>
        <taxon>Pentapetalae</taxon>
        <taxon>asterids</taxon>
        <taxon>Ericales</taxon>
        <taxon>Actinidiaceae</taxon>
        <taxon>Actinidia</taxon>
    </lineage>
</organism>
<reference evidence="1 2" key="1">
    <citation type="submission" date="2019-07" db="EMBL/GenBank/DDBJ databases">
        <title>De Novo Assembly of kiwifruit Actinidia rufa.</title>
        <authorList>
            <person name="Sugita-Konishi S."/>
            <person name="Sato K."/>
            <person name="Mori E."/>
            <person name="Abe Y."/>
            <person name="Kisaki G."/>
            <person name="Hamano K."/>
            <person name="Suezawa K."/>
            <person name="Otani M."/>
            <person name="Fukuda T."/>
            <person name="Manabe T."/>
            <person name="Gomi K."/>
            <person name="Tabuchi M."/>
            <person name="Akimitsu K."/>
            <person name="Kataoka I."/>
        </authorList>
    </citation>
    <scope>NUCLEOTIDE SEQUENCE [LARGE SCALE GENOMIC DNA]</scope>
    <source>
        <strain evidence="2">cv. Fuchu</strain>
    </source>
</reference>
<keyword evidence="2" id="KW-1185">Reference proteome</keyword>
<evidence type="ECO:0000313" key="1">
    <source>
        <dbReference type="EMBL" id="GFZ11331.1"/>
    </source>
</evidence>
<gene>
    <name evidence="1" type="ORF">Acr_22g0007290</name>
</gene>
<proteinExistence type="predicted"/>
<evidence type="ECO:0000313" key="2">
    <source>
        <dbReference type="Proteomes" id="UP000585474"/>
    </source>
</evidence>
<name>A0A7J0GKR3_9ERIC</name>
<protein>
    <submittedName>
        <fullName evidence="1">Uncharacterized protein</fullName>
    </submittedName>
</protein>